<evidence type="ECO:0000256" key="4">
    <source>
        <dbReference type="ARBA" id="ARBA00023004"/>
    </source>
</evidence>
<evidence type="ECO:0000259" key="6">
    <source>
        <dbReference type="PROSITE" id="PS51918"/>
    </source>
</evidence>
<keyword evidence="2" id="KW-0949">S-adenosyl-L-methionine</keyword>
<dbReference type="GO" id="GO:0051536">
    <property type="term" value="F:iron-sulfur cluster binding"/>
    <property type="evidence" value="ECO:0007669"/>
    <property type="project" value="UniProtKB-KW"/>
</dbReference>
<evidence type="ECO:0000256" key="5">
    <source>
        <dbReference type="ARBA" id="ARBA00023014"/>
    </source>
</evidence>
<keyword evidence="5" id="KW-0411">Iron-sulfur</keyword>
<proteinExistence type="predicted"/>
<comment type="cofactor">
    <cofactor evidence="1">
        <name>[4Fe-4S] cluster</name>
        <dbReference type="ChEBI" id="CHEBI:49883"/>
    </cofactor>
</comment>
<dbReference type="SFLD" id="SFLDG01102">
    <property type="entry name" value="Uncharacterised_Radical_SAM_Su"/>
    <property type="match status" value="1"/>
</dbReference>
<dbReference type="PANTHER" id="PTHR21180:SF9">
    <property type="entry name" value="TYPE II SECRETION SYSTEM PROTEIN K"/>
    <property type="match status" value="1"/>
</dbReference>
<dbReference type="GO" id="GO:0046872">
    <property type="term" value="F:metal ion binding"/>
    <property type="evidence" value="ECO:0007669"/>
    <property type="project" value="UniProtKB-KW"/>
</dbReference>
<dbReference type="RefSeq" id="WP_230667356.1">
    <property type="nucleotide sequence ID" value="NZ_JAJNAY010000001.1"/>
</dbReference>
<dbReference type="Gene3D" id="3.20.20.70">
    <property type="entry name" value="Aldolase class I"/>
    <property type="match status" value="1"/>
</dbReference>
<dbReference type="PANTHER" id="PTHR21180">
    <property type="entry name" value="ENDONUCLEASE/EXONUCLEASE/PHOSPHATASE FAMILY DOMAIN-CONTAINING PROTEIN 1"/>
    <property type="match status" value="1"/>
</dbReference>
<keyword evidence="4" id="KW-0408">Iron</keyword>
<dbReference type="InterPro" id="IPR013785">
    <property type="entry name" value="Aldolase_TIM"/>
</dbReference>
<dbReference type="PROSITE" id="PS51918">
    <property type="entry name" value="RADICAL_SAM"/>
    <property type="match status" value="1"/>
</dbReference>
<dbReference type="EMBL" id="JAJNAY010000001">
    <property type="protein sequence ID" value="MCD1116081.1"/>
    <property type="molecule type" value="Genomic_DNA"/>
</dbReference>
<dbReference type="InterPro" id="IPR058240">
    <property type="entry name" value="rSAM_sf"/>
</dbReference>
<name>A0A9Q3YU85_9FLAO</name>
<sequence>MNFDRVKEKLEILADAAKYDVSCSSSGGKRKNNGGLGDSSASGICHTYTEDGRCVSLLKILLTNHCIYDCIYCVSRKSNDIKRAAFTVEEVVDLTISFYRRNYIEGLFLSSGIFKDADTTMERLVRVAKKLRTEHNFNGYIHLKSIPGASDDLMNEAALYADRLSVNLEIPTESGLKLLAPDKNREDMLQPMRIVQKGIQQYKDEKKLIKSVPRFAPAGQSTQMIVGATNENDLQIIKVADHFYKNYGMKRVYYSGYIPVTVDNRLPAITAEVPVLRENRLYQSDWLMRFYGFKADEILDSNIPFLDLEVDPKLSWALRHLDQFPVNLQTADYKMILRIPGIGVKTAQKIVSARRFQVLNIDHIKKLGAAVNRAKYFIDFTYGNPFLKHLTDLNLRKLIIGGSQSKFQNQFSQQLTLF</sequence>
<dbReference type="Gene3D" id="1.10.150.320">
    <property type="entry name" value="Photosystem II 12 kDa extrinsic protein"/>
    <property type="match status" value="1"/>
</dbReference>
<keyword evidence="8" id="KW-1185">Reference proteome</keyword>
<evidence type="ECO:0000313" key="7">
    <source>
        <dbReference type="EMBL" id="MCD1116081.1"/>
    </source>
</evidence>
<reference evidence="7" key="1">
    <citation type="submission" date="2021-11" db="EMBL/GenBank/DDBJ databases">
        <title>Description of novel Chryseobacterium species.</title>
        <authorList>
            <person name="Saticioglu I.B."/>
            <person name="Ay H."/>
            <person name="Altun S."/>
            <person name="Duman M."/>
        </authorList>
    </citation>
    <scope>NUCLEOTIDE SEQUENCE</scope>
    <source>
        <strain evidence="7">C-17</strain>
    </source>
</reference>
<dbReference type="NCBIfam" id="TIGR03916">
    <property type="entry name" value="rSAM_link_UDG"/>
    <property type="match status" value="1"/>
</dbReference>
<accession>A0A9Q3YU85</accession>
<comment type="caution">
    <text evidence="7">The sequence shown here is derived from an EMBL/GenBank/DDBJ whole genome shotgun (WGS) entry which is preliminary data.</text>
</comment>
<evidence type="ECO:0000256" key="2">
    <source>
        <dbReference type="ARBA" id="ARBA00022691"/>
    </source>
</evidence>
<dbReference type="SUPFAM" id="SSF102114">
    <property type="entry name" value="Radical SAM enzymes"/>
    <property type="match status" value="1"/>
</dbReference>
<evidence type="ECO:0000256" key="3">
    <source>
        <dbReference type="ARBA" id="ARBA00022723"/>
    </source>
</evidence>
<keyword evidence="3" id="KW-0479">Metal-binding</keyword>
<dbReference type="InterPro" id="IPR007197">
    <property type="entry name" value="rSAM"/>
</dbReference>
<dbReference type="SFLD" id="SFLDS00029">
    <property type="entry name" value="Radical_SAM"/>
    <property type="match status" value="1"/>
</dbReference>
<dbReference type="SUPFAM" id="SSF47781">
    <property type="entry name" value="RuvA domain 2-like"/>
    <property type="match status" value="1"/>
</dbReference>
<organism evidence="7 8">
    <name type="scientific">Chryseobacterium turcicum</name>
    <dbReference type="NCBI Taxonomy" id="2898076"/>
    <lineage>
        <taxon>Bacteria</taxon>
        <taxon>Pseudomonadati</taxon>
        <taxon>Bacteroidota</taxon>
        <taxon>Flavobacteriia</taxon>
        <taxon>Flavobacteriales</taxon>
        <taxon>Weeksellaceae</taxon>
        <taxon>Chryseobacterium group</taxon>
        <taxon>Chryseobacterium</taxon>
    </lineage>
</organism>
<evidence type="ECO:0000256" key="1">
    <source>
        <dbReference type="ARBA" id="ARBA00001966"/>
    </source>
</evidence>
<dbReference type="InterPro" id="IPR023874">
    <property type="entry name" value="DNA_rSAM_put"/>
</dbReference>
<dbReference type="InterPro" id="IPR051675">
    <property type="entry name" value="Endo/Exo/Phosphatase_dom_1"/>
</dbReference>
<dbReference type="Proteomes" id="UP001108025">
    <property type="component" value="Unassembled WGS sequence"/>
</dbReference>
<dbReference type="GO" id="GO:0003824">
    <property type="term" value="F:catalytic activity"/>
    <property type="evidence" value="ECO:0007669"/>
    <property type="project" value="InterPro"/>
</dbReference>
<gene>
    <name evidence="7" type="ORF">LO744_04335</name>
</gene>
<protein>
    <submittedName>
        <fullName evidence="7">DNA modification/repair radical SAM protein</fullName>
    </submittedName>
</protein>
<evidence type="ECO:0000313" key="8">
    <source>
        <dbReference type="Proteomes" id="UP001108025"/>
    </source>
</evidence>
<feature type="domain" description="Radical SAM core" evidence="6">
    <location>
        <begin position="50"/>
        <end position="294"/>
    </location>
</feature>
<dbReference type="InterPro" id="IPR010994">
    <property type="entry name" value="RuvA_2-like"/>
</dbReference>
<dbReference type="Pfam" id="PF04055">
    <property type="entry name" value="Radical_SAM"/>
    <property type="match status" value="1"/>
</dbReference>
<dbReference type="AlphaFoldDB" id="A0A9Q3YU85"/>